<evidence type="ECO:0000313" key="1">
    <source>
        <dbReference type="EMBL" id="SAI42423.1"/>
    </source>
</evidence>
<reference evidence="1 2" key="1">
    <citation type="submission" date="2016-03" db="EMBL/GenBank/DDBJ databases">
        <authorList>
            <consortium name="Pathogen Informatics"/>
        </authorList>
    </citation>
    <scope>NUCLEOTIDE SEQUENCE [LARGE SCALE GENOMIC DNA]</scope>
    <source>
        <strain evidence="1 2">NCTC13364</strain>
    </source>
</reference>
<gene>
    <name evidence="1" type="ORF">SAMEA1982600_03411</name>
</gene>
<evidence type="ECO:0000313" key="2">
    <source>
        <dbReference type="Proteomes" id="UP000077037"/>
    </source>
</evidence>
<sequence>MEILSRRQATLEHGLCLETTLDGAGLTVYVMLGDADLESIPAIVPPELVEAGAAIHAAGIDGIDQAQDQIDQVLENINPGDVVVFFCADENSFGAALDLLGLPIDD</sequence>
<proteinExistence type="predicted"/>
<dbReference type="OrthoDB" id="8665290at2"/>
<dbReference type="RefSeq" id="WP_066415556.1">
    <property type="nucleotide sequence ID" value="NZ_FKBS01000017.1"/>
</dbReference>
<protein>
    <submittedName>
        <fullName evidence="1">Uncharacterized protein</fullName>
    </submittedName>
</protein>
<dbReference type="EMBL" id="FKBS01000017">
    <property type="protein sequence ID" value="SAI42423.1"/>
    <property type="molecule type" value="Genomic_DNA"/>
</dbReference>
<accession>A0A157Q947</accession>
<dbReference type="AlphaFoldDB" id="A0A157Q947"/>
<name>A0A157Q947_9BORD</name>
<dbReference type="Proteomes" id="UP000077037">
    <property type="component" value="Unassembled WGS sequence"/>
</dbReference>
<organism evidence="1 2">
    <name type="scientific">Bordetella ansorpii</name>
    <dbReference type="NCBI Taxonomy" id="288768"/>
    <lineage>
        <taxon>Bacteria</taxon>
        <taxon>Pseudomonadati</taxon>
        <taxon>Pseudomonadota</taxon>
        <taxon>Betaproteobacteria</taxon>
        <taxon>Burkholderiales</taxon>
        <taxon>Alcaligenaceae</taxon>
        <taxon>Bordetella</taxon>
    </lineage>
</organism>